<name>A0A699XJG3_TANCI</name>
<evidence type="ECO:0000313" key="2">
    <source>
        <dbReference type="EMBL" id="GFD58158.1"/>
    </source>
</evidence>
<sequence>SLAQSLPAVAAAPRERAGVRGMAGRAGGRAGGPSGSGTQNGDTLATAPPSHRRDGAQPGVCAIHLPGYWHRAHGTGY</sequence>
<accession>A0A699XJG3</accession>
<reference evidence="2" key="1">
    <citation type="journal article" date="2019" name="Sci. Rep.">
        <title>Draft genome of Tanacetum cinerariifolium, the natural source of mosquito coil.</title>
        <authorList>
            <person name="Yamashiro T."/>
            <person name="Shiraishi A."/>
            <person name="Satake H."/>
            <person name="Nakayama K."/>
        </authorList>
    </citation>
    <scope>NUCLEOTIDE SEQUENCE</scope>
</reference>
<organism evidence="2">
    <name type="scientific">Tanacetum cinerariifolium</name>
    <name type="common">Dalmatian daisy</name>
    <name type="synonym">Chrysanthemum cinerariifolium</name>
    <dbReference type="NCBI Taxonomy" id="118510"/>
    <lineage>
        <taxon>Eukaryota</taxon>
        <taxon>Viridiplantae</taxon>
        <taxon>Streptophyta</taxon>
        <taxon>Embryophyta</taxon>
        <taxon>Tracheophyta</taxon>
        <taxon>Spermatophyta</taxon>
        <taxon>Magnoliopsida</taxon>
        <taxon>eudicotyledons</taxon>
        <taxon>Gunneridae</taxon>
        <taxon>Pentapetalae</taxon>
        <taxon>asterids</taxon>
        <taxon>campanulids</taxon>
        <taxon>Asterales</taxon>
        <taxon>Asteraceae</taxon>
        <taxon>Asteroideae</taxon>
        <taxon>Anthemideae</taxon>
        <taxon>Anthemidinae</taxon>
        <taxon>Tanacetum</taxon>
    </lineage>
</organism>
<feature type="region of interest" description="Disordered" evidence="1">
    <location>
        <begin position="1"/>
        <end position="59"/>
    </location>
</feature>
<feature type="compositionally biased region" description="Gly residues" evidence="1">
    <location>
        <begin position="24"/>
        <end position="35"/>
    </location>
</feature>
<proteinExistence type="predicted"/>
<dbReference type="EMBL" id="BKCJ011849405">
    <property type="protein sequence ID" value="GFD58158.1"/>
    <property type="molecule type" value="Genomic_DNA"/>
</dbReference>
<evidence type="ECO:0000256" key="1">
    <source>
        <dbReference type="SAM" id="MobiDB-lite"/>
    </source>
</evidence>
<comment type="caution">
    <text evidence="2">The sequence shown here is derived from an EMBL/GenBank/DDBJ whole genome shotgun (WGS) entry which is preliminary data.</text>
</comment>
<gene>
    <name evidence="2" type="ORF">Tci_930127</name>
</gene>
<feature type="non-terminal residue" evidence="2">
    <location>
        <position position="1"/>
    </location>
</feature>
<protein>
    <submittedName>
        <fullName evidence="2">Uncharacterized protein</fullName>
    </submittedName>
</protein>
<dbReference type="AlphaFoldDB" id="A0A699XJG3"/>